<comment type="catalytic activity">
    <reaction evidence="13 14">
        <text>coproporphyrinogen III + 2 S-adenosyl-L-methionine = protoporphyrinogen IX + 2 5'-deoxyadenosine + 2 L-methionine + 2 CO2</text>
        <dbReference type="Rhea" id="RHEA:15425"/>
        <dbReference type="ChEBI" id="CHEBI:16526"/>
        <dbReference type="ChEBI" id="CHEBI:17319"/>
        <dbReference type="ChEBI" id="CHEBI:57307"/>
        <dbReference type="ChEBI" id="CHEBI:57309"/>
        <dbReference type="ChEBI" id="CHEBI:57844"/>
        <dbReference type="ChEBI" id="CHEBI:59789"/>
        <dbReference type="EC" id="1.3.98.3"/>
    </reaction>
</comment>
<comment type="similarity">
    <text evidence="3 14">Belongs to the anaerobic coproporphyrinogen-III oxidase family.</text>
</comment>
<dbReference type="EMBL" id="LVXZ01000043">
    <property type="protein sequence ID" value="OAP92226.1"/>
    <property type="molecule type" value="Genomic_DNA"/>
</dbReference>
<evidence type="ECO:0000256" key="7">
    <source>
        <dbReference type="ARBA" id="ARBA00022691"/>
    </source>
</evidence>
<keyword evidence="12 14" id="KW-0627">Porphyrin biosynthesis</keyword>
<evidence type="ECO:0000256" key="13">
    <source>
        <dbReference type="ARBA" id="ARBA00048321"/>
    </source>
</evidence>
<feature type="binding site" evidence="15">
    <location>
        <position position="118"/>
    </location>
    <ligand>
        <name>S-adenosyl-L-methionine</name>
        <dbReference type="ChEBI" id="CHEBI:59789"/>
        <label>1</label>
    </ligand>
</feature>
<gene>
    <name evidence="18" type="ORF">A4H96_04305</name>
</gene>
<dbReference type="InterPro" id="IPR010723">
    <property type="entry name" value="HemN_C"/>
</dbReference>
<evidence type="ECO:0000256" key="11">
    <source>
        <dbReference type="ARBA" id="ARBA00023014"/>
    </source>
</evidence>
<comment type="subunit">
    <text evidence="4">Monomer.</text>
</comment>
<dbReference type="InterPro" id="IPR007197">
    <property type="entry name" value="rSAM"/>
</dbReference>
<keyword evidence="8 14" id="KW-0479">Metal-binding</keyword>
<dbReference type="Gene3D" id="3.20.20.70">
    <property type="entry name" value="Aldolase class I"/>
    <property type="match status" value="1"/>
</dbReference>
<dbReference type="Gene3D" id="1.10.10.920">
    <property type="match status" value="1"/>
</dbReference>
<evidence type="ECO:0000259" key="17">
    <source>
        <dbReference type="PROSITE" id="PS51918"/>
    </source>
</evidence>
<feature type="binding site" evidence="15">
    <location>
        <position position="337"/>
    </location>
    <ligand>
        <name>S-adenosyl-L-methionine</name>
        <dbReference type="ChEBI" id="CHEBI:59789"/>
        <label>1</label>
    </ligand>
</feature>
<proteinExistence type="inferred from homology"/>
<dbReference type="NCBIfam" id="TIGR00538">
    <property type="entry name" value="hemN"/>
    <property type="match status" value="1"/>
</dbReference>
<evidence type="ECO:0000313" key="19">
    <source>
        <dbReference type="Proteomes" id="UP000078302"/>
    </source>
</evidence>
<evidence type="ECO:0000256" key="2">
    <source>
        <dbReference type="ARBA" id="ARBA00004785"/>
    </source>
</evidence>
<evidence type="ECO:0000256" key="15">
    <source>
        <dbReference type="PIRSR" id="PIRSR000167-1"/>
    </source>
</evidence>
<dbReference type="Proteomes" id="UP000078302">
    <property type="component" value="Unassembled WGS sequence"/>
</dbReference>
<keyword evidence="10 14" id="KW-0408">Iron</keyword>
<keyword evidence="11 14" id="KW-0411">Iron-sulfur</keyword>
<keyword evidence="6 14" id="KW-0963">Cytoplasm</keyword>
<dbReference type="InterPro" id="IPR006638">
    <property type="entry name" value="Elp3/MiaA/NifB-like_rSAM"/>
</dbReference>
<dbReference type="PIRSF" id="PIRSF000167">
    <property type="entry name" value="HemN"/>
    <property type="match status" value="1"/>
</dbReference>
<comment type="caution">
    <text evidence="18">The sequence shown here is derived from an EMBL/GenBank/DDBJ whole genome shotgun (WGS) entry which is preliminary data.</text>
</comment>
<evidence type="ECO:0000256" key="10">
    <source>
        <dbReference type="ARBA" id="ARBA00023004"/>
    </source>
</evidence>
<feature type="binding site" evidence="15">
    <location>
        <position position="217"/>
    </location>
    <ligand>
        <name>S-adenosyl-L-methionine</name>
        <dbReference type="ChEBI" id="CHEBI:59789"/>
        <label>2</label>
    </ligand>
</feature>
<dbReference type="PANTHER" id="PTHR13932">
    <property type="entry name" value="COPROPORPHYRINIGEN III OXIDASE"/>
    <property type="match status" value="1"/>
</dbReference>
<dbReference type="SMART" id="SM00729">
    <property type="entry name" value="Elp3"/>
    <property type="match status" value="1"/>
</dbReference>
<keyword evidence="5 14" id="KW-0004">4Fe-4S</keyword>
<evidence type="ECO:0000256" key="1">
    <source>
        <dbReference type="ARBA" id="ARBA00004496"/>
    </source>
</evidence>
<evidence type="ECO:0000256" key="3">
    <source>
        <dbReference type="ARBA" id="ARBA00005493"/>
    </source>
</evidence>
<feature type="binding site" evidence="15">
    <location>
        <position position="180"/>
    </location>
    <ligand>
        <name>S-adenosyl-L-methionine</name>
        <dbReference type="ChEBI" id="CHEBI:59789"/>
        <label>2</label>
    </ligand>
</feature>
<evidence type="ECO:0000256" key="8">
    <source>
        <dbReference type="ARBA" id="ARBA00022723"/>
    </source>
</evidence>
<feature type="binding site" evidence="16">
    <location>
        <position position="67"/>
    </location>
    <ligand>
        <name>[4Fe-4S] cluster</name>
        <dbReference type="ChEBI" id="CHEBI:49883"/>
        <note>4Fe-4S-S-AdoMet</note>
    </ligand>
</feature>
<dbReference type="CDD" id="cd01335">
    <property type="entry name" value="Radical_SAM"/>
    <property type="match status" value="1"/>
</dbReference>
<keyword evidence="9 14" id="KW-0560">Oxidoreductase</keyword>
<dbReference type="AlphaFoldDB" id="A0A179BKI0"/>
<dbReference type="OrthoDB" id="5288668at2"/>
<comment type="pathway">
    <text evidence="2 14">Porphyrin-containing compound metabolism; protoporphyrin-IX biosynthesis; protoporphyrinogen-IX from coproporphyrinogen-III (AdoMet route): step 1/1.</text>
</comment>
<dbReference type="PROSITE" id="PS51918">
    <property type="entry name" value="RADICAL_SAM"/>
    <property type="match status" value="1"/>
</dbReference>
<accession>A0A179BKI0</accession>
<comment type="cofactor">
    <cofactor evidence="14 16">
        <name>[4Fe-4S] cluster</name>
        <dbReference type="ChEBI" id="CHEBI:49883"/>
    </cofactor>
    <text evidence="14 16">Binds 1 [4Fe-4S] cluster. The cluster is coordinated with 3 cysteines and an exchangeable S-adenosyl-L-methionine.</text>
</comment>
<evidence type="ECO:0000256" key="6">
    <source>
        <dbReference type="ARBA" id="ARBA00022490"/>
    </source>
</evidence>
<dbReference type="Pfam" id="PF06969">
    <property type="entry name" value="HemN_C"/>
    <property type="match status" value="1"/>
</dbReference>
<evidence type="ECO:0000256" key="5">
    <source>
        <dbReference type="ARBA" id="ARBA00022485"/>
    </source>
</evidence>
<comment type="subcellular location">
    <subcellularLocation>
        <location evidence="1 14">Cytoplasm</location>
    </subcellularLocation>
</comment>
<keyword evidence="19" id="KW-1185">Reference proteome</keyword>
<dbReference type="GO" id="GO:0046872">
    <property type="term" value="F:metal ion binding"/>
    <property type="evidence" value="ECO:0007669"/>
    <property type="project" value="UniProtKB-KW"/>
</dbReference>
<name>A0A179BKI0_ACIFR</name>
<dbReference type="GO" id="GO:0051989">
    <property type="term" value="F:coproporphyrinogen dehydrogenase activity"/>
    <property type="evidence" value="ECO:0007669"/>
    <property type="project" value="UniProtKB-EC"/>
</dbReference>
<dbReference type="SFLD" id="SFLDS00029">
    <property type="entry name" value="Radical_SAM"/>
    <property type="match status" value="1"/>
</dbReference>
<evidence type="ECO:0000256" key="4">
    <source>
        <dbReference type="ARBA" id="ARBA00011245"/>
    </source>
</evidence>
<feature type="binding site" evidence="16">
    <location>
        <position position="74"/>
    </location>
    <ligand>
        <name>[4Fe-4S] cluster</name>
        <dbReference type="ChEBI" id="CHEBI:49883"/>
        <note>4Fe-4S-S-AdoMet</note>
    </ligand>
</feature>
<evidence type="ECO:0000256" key="16">
    <source>
        <dbReference type="PIRSR" id="PIRSR000167-2"/>
    </source>
</evidence>
<dbReference type="GO" id="GO:0004109">
    <property type="term" value="F:coproporphyrinogen oxidase activity"/>
    <property type="evidence" value="ECO:0007669"/>
    <property type="project" value="InterPro"/>
</dbReference>
<dbReference type="PANTHER" id="PTHR13932:SF6">
    <property type="entry name" value="OXYGEN-INDEPENDENT COPROPORPHYRINOGEN III OXIDASE"/>
    <property type="match status" value="1"/>
</dbReference>
<protein>
    <recommendedName>
        <fullName evidence="14">Coproporphyrinogen-III oxidase</fullName>
        <ecNumber evidence="14">1.3.98.3</ecNumber>
    </recommendedName>
</protein>
<dbReference type="GO" id="GO:0051539">
    <property type="term" value="F:4 iron, 4 sulfur cluster binding"/>
    <property type="evidence" value="ECO:0007669"/>
    <property type="project" value="UniProtKB-KW"/>
</dbReference>
<sequence length="463" mass="52316">MTINTSQHLVFDHELIRRYDQPGPRYTSYPTAPHFGEDFDERALQGALNDSNASGRPLSLYFHIPFCEHLCFYCACTKVVTRHHGWGSPYVAHLDQEMALTRKHVDGRRPVDQLHFGGGTPTFLRRDDIAFLLDSIGKHFHLLPDDQGEYSIEIDPRALEPDTLRLLRDFGFNRISIGVQDLDAAVQKAVHREQSFALTAGVIDEARQLGFRSVSLDLIYGLPLQTPESFAQTLEAVLALRPDRLSVFNYAHLPDRFPPQKRILDTDIPSPDMKLRILAESIATLQQAGYLYIGMDHFALPDDELTIAQREGSLYRNFQGYSTHAGTDLLAFGMSAIAMVGPTYSQNIKDLDAWGATLDSGHLPVERGLRLSDEDLLRRHIITRLICDFSLDFNALNRQFDLDFHQHFAAILPALEAMANDGLLQINAHALTVTPRGRLLIRHICMTFDAYLAQKTVHYSRVI</sequence>
<feature type="binding site" evidence="15">
    <location>
        <begin position="119"/>
        <end position="120"/>
    </location>
    <ligand>
        <name>S-adenosyl-L-methionine</name>
        <dbReference type="ChEBI" id="CHEBI:59789"/>
        <label>2</label>
    </ligand>
</feature>
<feature type="binding site" evidence="15">
    <location>
        <position position="61"/>
    </location>
    <ligand>
        <name>S-adenosyl-L-methionine</name>
        <dbReference type="ChEBI" id="CHEBI:59789"/>
        <label>1</label>
    </ligand>
</feature>
<feature type="binding site" evidence="15">
    <location>
        <position position="192"/>
    </location>
    <ligand>
        <name>S-adenosyl-L-methionine</name>
        <dbReference type="ChEBI" id="CHEBI:59789"/>
        <label>2</label>
    </ligand>
</feature>
<dbReference type="RefSeq" id="WP_064218449.1">
    <property type="nucleotide sequence ID" value="NZ_LVXZ01000043.1"/>
</dbReference>
<evidence type="ECO:0000256" key="12">
    <source>
        <dbReference type="ARBA" id="ARBA00023244"/>
    </source>
</evidence>
<dbReference type="GO" id="GO:0005737">
    <property type="term" value="C:cytoplasm"/>
    <property type="evidence" value="ECO:0007669"/>
    <property type="project" value="UniProtKB-SubCell"/>
</dbReference>
<dbReference type="FunFam" id="1.10.10.920:FF:000001">
    <property type="entry name" value="Coproporphyrinogen-III oxidase"/>
    <property type="match status" value="1"/>
</dbReference>
<organism evidence="18 19">
    <name type="scientific">Acidithiobacillus ferrooxidans</name>
    <name type="common">Thiobacillus ferrooxidans</name>
    <dbReference type="NCBI Taxonomy" id="920"/>
    <lineage>
        <taxon>Bacteria</taxon>
        <taxon>Pseudomonadati</taxon>
        <taxon>Pseudomonadota</taxon>
        <taxon>Acidithiobacillia</taxon>
        <taxon>Acidithiobacillales</taxon>
        <taxon>Acidithiobacillaceae</taxon>
        <taxon>Acidithiobacillus</taxon>
    </lineage>
</organism>
<dbReference type="InterPro" id="IPR004558">
    <property type="entry name" value="Coprogen_oxidase_HemN"/>
</dbReference>
<feature type="domain" description="Radical SAM core" evidence="17">
    <location>
        <begin position="52"/>
        <end position="288"/>
    </location>
</feature>
<keyword evidence="7 14" id="KW-0949">S-adenosyl-L-methionine</keyword>
<feature type="binding site" evidence="15">
    <location>
        <begin position="73"/>
        <end position="75"/>
    </location>
    <ligand>
        <name>S-adenosyl-L-methionine</name>
        <dbReference type="ChEBI" id="CHEBI:59789"/>
        <label>2</label>
    </ligand>
</feature>
<reference evidence="18 19" key="1">
    <citation type="submission" date="2016-04" db="EMBL/GenBank/DDBJ databases">
        <title>Acidithiobacillus ferrooxidans genome sequencing and assembly.</title>
        <authorList>
            <person name="Zhou Z."/>
        </authorList>
    </citation>
    <scope>NUCLEOTIDE SEQUENCE [LARGE SCALE GENOMIC DNA]</scope>
    <source>
        <strain evidence="18 19">BY0502</strain>
    </source>
</reference>
<dbReference type="SFLD" id="SFLDG01065">
    <property type="entry name" value="anaerobic_coproporphyrinogen-I"/>
    <property type="match status" value="1"/>
</dbReference>
<dbReference type="InterPro" id="IPR034505">
    <property type="entry name" value="Coproporphyrinogen-III_oxidase"/>
</dbReference>
<dbReference type="GO" id="GO:0006782">
    <property type="term" value="P:protoporphyrinogen IX biosynthetic process"/>
    <property type="evidence" value="ECO:0007669"/>
    <property type="project" value="UniProtKB-UniPathway"/>
</dbReference>
<dbReference type="UniPathway" id="UPA00251">
    <property type="reaction ID" value="UER00323"/>
</dbReference>
<dbReference type="EC" id="1.3.98.3" evidence="14"/>
<dbReference type="SUPFAM" id="SSF102114">
    <property type="entry name" value="Radical SAM enzymes"/>
    <property type="match status" value="1"/>
</dbReference>
<feature type="binding site" evidence="16">
    <location>
        <position position="71"/>
    </location>
    <ligand>
        <name>[4Fe-4S] cluster</name>
        <dbReference type="ChEBI" id="CHEBI:49883"/>
        <note>4Fe-4S-S-AdoMet</note>
    </ligand>
</feature>
<evidence type="ECO:0000313" key="18">
    <source>
        <dbReference type="EMBL" id="OAP92226.1"/>
    </source>
</evidence>
<evidence type="ECO:0000256" key="14">
    <source>
        <dbReference type="PIRNR" id="PIRNR000167"/>
    </source>
</evidence>
<dbReference type="InterPro" id="IPR058240">
    <property type="entry name" value="rSAM_sf"/>
</dbReference>
<evidence type="ECO:0000256" key="9">
    <source>
        <dbReference type="ARBA" id="ARBA00023002"/>
    </source>
</evidence>
<feature type="binding site" evidence="15">
    <location>
        <position position="153"/>
    </location>
    <ligand>
        <name>S-adenosyl-L-methionine</name>
        <dbReference type="ChEBI" id="CHEBI:59789"/>
        <label>1</label>
    </ligand>
</feature>
<dbReference type="InterPro" id="IPR013785">
    <property type="entry name" value="Aldolase_TIM"/>
</dbReference>
<feature type="binding site" evidence="15">
    <location>
        <position position="251"/>
    </location>
    <ligand>
        <name>S-adenosyl-L-methionine</name>
        <dbReference type="ChEBI" id="CHEBI:59789"/>
        <label>2</label>
    </ligand>
</feature>
<dbReference type="Pfam" id="PF04055">
    <property type="entry name" value="Radical_SAM"/>
    <property type="match status" value="1"/>
</dbReference>